<protein>
    <recommendedName>
        <fullName evidence="3">GIY-YIG domain-containing protein</fullName>
    </recommendedName>
</protein>
<gene>
    <name evidence="1" type="ORF">HF324_29260</name>
</gene>
<accession>A0ABX6LNI1</accession>
<reference evidence="2" key="1">
    <citation type="submission" date="2020-04" db="EMBL/GenBank/DDBJ databases">
        <authorList>
            <person name="Kittiwongwattana C."/>
        </authorList>
    </citation>
    <scope>NUCLEOTIDE SEQUENCE [LARGE SCALE GENOMIC DNA]</scope>
    <source>
        <strain evidence="2">1303</strain>
    </source>
</reference>
<reference evidence="1 2" key="2">
    <citation type="submission" date="2020-09" db="EMBL/GenBank/DDBJ databases">
        <authorList>
            <person name="Kittiwongwattana C."/>
        </authorList>
    </citation>
    <scope>NUCLEOTIDE SEQUENCE [LARGE SCALE GENOMIC DNA]</scope>
    <source>
        <strain evidence="1 2">1303</strain>
    </source>
</reference>
<organism evidence="1 2">
    <name type="scientific">Chitinophaga oryzae</name>
    <dbReference type="NCBI Taxonomy" id="2725414"/>
    <lineage>
        <taxon>Bacteria</taxon>
        <taxon>Pseudomonadati</taxon>
        <taxon>Bacteroidota</taxon>
        <taxon>Chitinophagia</taxon>
        <taxon>Chitinophagales</taxon>
        <taxon>Chitinophagaceae</taxon>
        <taxon>Chitinophaga</taxon>
    </lineage>
</organism>
<name>A0ABX6LNI1_9BACT</name>
<keyword evidence="2" id="KW-1185">Reference proteome</keyword>
<evidence type="ECO:0000313" key="2">
    <source>
        <dbReference type="Proteomes" id="UP000503144"/>
    </source>
</evidence>
<sequence>MKVFEHIDKRIAWLQKHLIQAIENPPLTYKEICKINKVGLYFIYLENTEGDMEFQYIGQTTRSTKRMRELATDFRSHSFNRKLLAQRFREKEIVVHVLSNTSKKQLLESGILTLEAFKRDQKSVNDAIRNTYKFKFYEYLHTDILLLEHFAISILGPLYND</sequence>
<dbReference type="EMBL" id="CP051204">
    <property type="protein sequence ID" value="QJB41715.1"/>
    <property type="molecule type" value="Genomic_DNA"/>
</dbReference>
<dbReference type="Proteomes" id="UP000503144">
    <property type="component" value="Chromosome"/>
</dbReference>
<proteinExistence type="predicted"/>
<evidence type="ECO:0008006" key="3">
    <source>
        <dbReference type="Google" id="ProtNLM"/>
    </source>
</evidence>
<evidence type="ECO:0000313" key="1">
    <source>
        <dbReference type="EMBL" id="QJB41715.1"/>
    </source>
</evidence>
<dbReference type="RefSeq" id="WP_168862026.1">
    <property type="nucleotide sequence ID" value="NZ_CP051204.2"/>
</dbReference>